<evidence type="ECO:0000256" key="1">
    <source>
        <dbReference type="ARBA" id="ARBA00022723"/>
    </source>
</evidence>
<dbReference type="PANTHER" id="PTHR14493:SF50">
    <property type="entry name" value="RING FINGER PROTEIN UNKEMPT"/>
    <property type="match status" value="1"/>
</dbReference>
<evidence type="ECO:0000256" key="2">
    <source>
        <dbReference type="ARBA" id="ARBA00022771"/>
    </source>
</evidence>
<name>A0ABQ8P6S0_9CRYT</name>
<evidence type="ECO:0000259" key="5">
    <source>
        <dbReference type="PROSITE" id="PS50103"/>
    </source>
</evidence>
<feature type="domain" description="C3H1-type" evidence="5">
    <location>
        <begin position="111"/>
        <end position="150"/>
    </location>
</feature>
<accession>A0ABQ8P6S0</accession>
<evidence type="ECO:0000313" key="7">
    <source>
        <dbReference type="Proteomes" id="UP001071777"/>
    </source>
</evidence>
<gene>
    <name evidence="6" type="ORF">OJ252_1903</name>
</gene>
<comment type="caution">
    <text evidence="6">The sequence shown here is derived from an EMBL/GenBank/DDBJ whole genome shotgun (WGS) entry which is preliminary data.</text>
</comment>
<keyword evidence="2 4" id="KW-0863">Zinc-finger</keyword>
<sequence>MNNAKVPSELDTSIVTVQSVGNKTSKRQLAKDDQSLVNESCMEKEGDKSGVIRASTHRKEFSKYAVLTKDELNQFRTILCNDHLNSKCLDPEVCFNSHCAAWQRRNPTKFKYSSTICPDIEFLRKGGKGRMSLNCRCRKGKHCEFAHTKEEELYHPDSYKTKKCNAYPNCKRFYCPFIHECELSSVNPTNNKSVELQNKIIPAFSKNLKSPSEITAGILYANSPYKTKGINGTNMSFLKQELLIKLVDCQKLVLEEKYSSAQNIAEDFTSLITSLCKSYFAMNCSSNGIHPNKTIPYELKSRERMANNLNENHMENAFRFSFDFKNFFEELKEIM</sequence>
<organism evidence="6 7">
    <name type="scientific">Cryptosporidium canis</name>
    <dbReference type="NCBI Taxonomy" id="195482"/>
    <lineage>
        <taxon>Eukaryota</taxon>
        <taxon>Sar</taxon>
        <taxon>Alveolata</taxon>
        <taxon>Apicomplexa</taxon>
        <taxon>Conoidasida</taxon>
        <taxon>Coccidia</taxon>
        <taxon>Eucoccidiorida</taxon>
        <taxon>Eimeriorina</taxon>
        <taxon>Cryptosporidiidae</taxon>
        <taxon>Cryptosporidium</taxon>
    </lineage>
</organism>
<evidence type="ECO:0000256" key="3">
    <source>
        <dbReference type="ARBA" id="ARBA00022833"/>
    </source>
</evidence>
<dbReference type="InterPro" id="IPR045234">
    <property type="entry name" value="Unkempt-like"/>
</dbReference>
<evidence type="ECO:0000313" key="6">
    <source>
        <dbReference type="EMBL" id="KAJ1610432.1"/>
    </source>
</evidence>
<reference evidence="6" key="1">
    <citation type="submission" date="2022-10" db="EMBL/GenBank/DDBJ databases">
        <title>Adaptive evolution leads to modifications in subtelomeric GC content in a zoonotic Cryptosporidium species.</title>
        <authorList>
            <person name="Li J."/>
            <person name="Feng Y."/>
            <person name="Xiao L."/>
        </authorList>
    </citation>
    <scope>NUCLEOTIDE SEQUENCE</scope>
    <source>
        <strain evidence="6">25894</strain>
    </source>
</reference>
<keyword evidence="1 4" id="KW-0479">Metal-binding</keyword>
<dbReference type="PROSITE" id="PS50103">
    <property type="entry name" value="ZF_C3H1"/>
    <property type="match status" value="1"/>
</dbReference>
<protein>
    <submittedName>
        <fullName evidence="6">CCCH RNA binding domain-containing protein</fullName>
    </submittedName>
</protein>
<proteinExistence type="predicted"/>
<dbReference type="Proteomes" id="UP001071777">
    <property type="component" value="Unassembled WGS sequence"/>
</dbReference>
<evidence type="ECO:0000256" key="4">
    <source>
        <dbReference type="PROSITE-ProRule" id="PRU00723"/>
    </source>
</evidence>
<keyword evidence="3 4" id="KW-0862">Zinc</keyword>
<keyword evidence="7" id="KW-1185">Reference proteome</keyword>
<dbReference type="InterPro" id="IPR000571">
    <property type="entry name" value="Znf_CCCH"/>
</dbReference>
<dbReference type="EMBL" id="JAPCXB010000070">
    <property type="protein sequence ID" value="KAJ1610432.1"/>
    <property type="molecule type" value="Genomic_DNA"/>
</dbReference>
<dbReference type="PANTHER" id="PTHR14493">
    <property type="entry name" value="UNKEMPT FAMILY MEMBER"/>
    <property type="match status" value="1"/>
</dbReference>
<feature type="zinc finger region" description="C3H1-type" evidence="4">
    <location>
        <begin position="111"/>
        <end position="150"/>
    </location>
</feature>